<dbReference type="Gene3D" id="3.30.70.330">
    <property type="match status" value="1"/>
</dbReference>
<dbReference type="EMBL" id="JBJKBG010000010">
    <property type="protein sequence ID" value="KAL3720087.1"/>
    <property type="molecule type" value="Genomic_DNA"/>
</dbReference>
<dbReference type="PROSITE" id="PS50102">
    <property type="entry name" value="RRM"/>
    <property type="match status" value="1"/>
</dbReference>
<keyword evidence="2" id="KW-0539">Nucleus</keyword>
<evidence type="ECO:0000259" key="4">
    <source>
        <dbReference type="PROSITE" id="PS50102"/>
    </source>
</evidence>
<dbReference type="InterPro" id="IPR000504">
    <property type="entry name" value="RRM_dom"/>
</dbReference>
<keyword evidence="3" id="KW-0694">RNA-binding</keyword>
<gene>
    <name evidence="5" type="ORF">ACJRO7_004994</name>
</gene>
<dbReference type="InterPro" id="IPR012677">
    <property type="entry name" value="Nucleotide-bd_a/b_plait_sf"/>
</dbReference>
<sequence length="103" mass="11488">MAKRLCSELFVSRLSFYTTEEGLRRLFSPFGSIKEVRLVKDPSTQRPKGFGFVAYESEVEADRALKALNGRIVDGRLIFVEFAQARGPKKAADSQEDASDNIG</sequence>
<dbReference type="PANTHER" id="PTHR13952:SF21">
    <property type="entry name" value="POLYNUCLEOTIDE ADENYLYLTRANSFERASE DOMAIN_RNA RECOGNITION MOTIF PROTEIN-RELATED"/>
    <property type="match status" value="1"/>
</dbReference>
<name>A0ABD3IYL0_EUCGL</name>
<accession>A0ABD3IYL0</accession>
<dbReference type="SMART" id="SM00360">
    <property type="entry name" value="RRM"/>
    <property type="match status" value="1"/>
</dbReference>
<dbReference type="PANTHER" id="PTHR13952">
    <property type="entry name" value="U1 SMALL NUCLEAR RIBONUCLEOPROTEIN 70 KD"/>
    <property type="match status" value="1"/>
</dbReference>
<comment type="caution">
    <text evidence="5">The sequence shown here is derived from an EMBL/GenBank/DDBJ whole genome shotgun (WGS) entry which is preliminary data.</text>
</comment>
<dbReference type="GO" id="GO:0003723">
    <property type="term" value="F:RNA binding"/>
    <property type="evidence" value="ECO:0007669"/>
    <property type="project" value="UniProtKB-UniRule"/>
</dbReference>
<evidence type="ECO:0000313" key="5">
    <source>
        <dbReference type="EMBL" id="KAL3720087.1"/>
    </source>
</evidence>
<evidence type="ECO:0000313" key="6">
    <source>
        <dbReference type="Proteomes" id="UP001634007"/>
    </source>
</evidence>
<reference evidence="5 6" key="1">
    <citation type="submission" date="2024-11" db="EMBL/GenBank/DDBJ databases">
        <title>Chromosome-level genome assembly of Eucalyptus globulus Labill. provides insights into its genome evolution.</title>
        <authorList>
            <person name="Li X."/>
        </authorList>
    </citation>
    <scope>NUCLEOTIDE SEQUENCE [LARGE SCALE GENOMIC DNA]</scope>
    <source>
        <strain evidence="5">CL2024</strain>
        <tissue evidence="5">Fresh tender leaves</tissue>
    </source>
</reference>
<feature type="domain" description="RRM" evidence="4">
    <location>
        <begin position="7"/>
        <end position="85"/>
    </location>
</feature>
<dbReference type="GO" id="GO:0005634">
    <property type="term" value="C:nucleus"/>
    <property type="evidence" value="ECO:0007669"/>
    <property type="project" value="UniProtKB-SubCell"/>
</dbReference>
<organism evidence="5 6">
    <name type="scientific">Eucalyptus globulus</name>
    <name type="common">Tasmanian blue gum</name>
    <dbReference type="NCBI Taxonomy" id="34317"/>
    <lineage>
        <taxon>Eukaryota</taxon>
        <taxon>Viridiplantae</taxon>
        <taxon>Streptophyta</taxon>
        <taxon>Embryophyta</taxon>
        <taxon>Tracheophyta</taxon>
        <taxon>Spermatophyta</taxon>
        <taxon>Magnoliopsida</taxon>
        <taxon>eudicotyledons</taxon>
        <taxon>Gunneridae</taxon>
        <taxon>Pentapetalae</taxon>
        <taxon>rosids</taxon>
        <taxon>malvids</taxon>
        <taxon>Myrtales</taxon>
        <taxon>Myrtaceae</taxon>
        <taxon>Myrtoideae</taxon>
        <taxon>Eucalypteae</taxon>
        <taxon>Eucalyptus</taxon>
    </lineage>
</organism>
<comment type="subcellular location">
    <subcellularLocation>
        <location evidence="1">Nucleus</location>
    </subcellularLocation>
</comment>
<protein>
    <recommendedName>
        <fullName evidence="4">RRM domain-containing protein</fullName>
    </recommendedName>
</protein>
<evidence type="ECO:0000256" key="1">
    <source>
        <dbReference type="ARBA" id="ARBA00004123"/>
    </source>
</evidence>
<evidence type="ECO:0000256" key="2">
    <source>
        <dbReference type="ARBA" id="ARBA00023242"/>
    </source>
</evidence>
<dbReference type="InterPro" id="IPR051183">
    <property type="entry name" value="U1_U11-U12_snRNP_70-35kDa"/>
</dbReference>
<dbReference type="FunFam" id="3.30.70.330:FF:001138">
    <property type="entry name" value="RNA-binding (RRM/RBD/RNP motifs) family protein"/>
    <property type="match status" value="1"/>
</dbReference>
<evidence type="ECO:0000256" key="3">
    <source>
        <dbReference type="PROSITE-ProRule" id="PRU00176"/>
    </source>
</evidence>
<dbReference type="Pfam" id="PF00076">
    <property type="entry name" value="RRM_1"/>
    <property type="match status" value="1"/>
</dbReference>
<dbReference type="AlphaFoldDB" id="A0ABD3IYL0"/>
<keyword evidence="6" id="KW-1185">Reference proteome</keyword>
<proteinExistence type="predicted"/>
<dbReference type="SUPFAM" id="SSF54928">
    <property type="entry name" value="RNA-binding domain, RBD"/>
    <property type="match status" value="1"/>
</dbReference>
<dbReference type="InterPro" id="IPR035979">
    <property type="entry name" value="RBD_domain_sf"/>
</dbReference>
<dbReference type="Proteomes" id="UP001634007">
    <property type="component" value="Unassembled WGS sequence"/>
</dbReference>